<sequence length="113" mass="12953">MWRRLAQTLALLLCILGWGFVAFTLAMDRWRVAQVGGSGGLLCGGAAWFWSDLWKDCYEDSTAQVNCVDSRVLRTVKTHIQAVRGLLVVGLLHWHSAHLLWIGVHSHWWRREK</sequence>
<gene>
    <name evidence="1" type="ORF">KUCAC02_001170</name>
</gene>
<proteinExistence type="predicted"/>
<name>A0ACB9XVD1_CHAAC</name>
<reference evidence="1" key="1">
    <citation type="submission" date="2022-05" db="EMBL/GenBank/DDBJ databases">
        <title>Chromosome-level genome of Chaenocephalus aceratus.</title>
        <authorList>
            <person name="Park H."/>
        </authorList>
    </citation>
    <scope>NUCLEOTIDE SEQUENCE</scope>
    <source>
        <strain evidence="1">KU_202001</strain>
    </source>
</reference>
<accession>A0ACB9XVD1</accession>
<dbReference type="EMBL" id="CM043786">
    <property type="protein sequence ID" value="KAI4831634.1"/>
    <property type="molecule type" value="Genomic_DNA"/>
</dbReference>
<keyword evidence="2" id="KW-1185">Reference proteome</keyword>
<evidence type="ECO:0000313" key="2">
    <source>
        <dbReference type="Proteomes" id="UP001057452"/>
    </source>
</evidence>
<organism evidence="1 2">
    <name type="scientific">Chaenocephalus aceratus</name>
    <name type="common">Blackfin icefish</name>
    <name type="synonym">Chaenichthys aceratus</name>
    <dbReference type="NCBI Taxonomy" id="36190"/>
    <lineage>
        <taxon>Eukaryota</taxon>
        <taxon>Metazoa</taxon>
        <taxon>Chordata</taxon>
        <taxon>Craniata</taxon>
        <taxon>Vertebrata</taxon>
        <taxon>Euteleostomi</taxon>
        <taxon>Actinopterygii</taxon>
        <taxon>Neopterygii</taxon>
        <taxon>Teleostei</taxon>
        <taxon>Neoteleostei</taxon>
        <taxon>Acanthomorphata</taxon>
        <taxon>Eupercaria</taxon>
        <taxon>Perciformes</taxon>
        <taxon>Notothenioidei</taxon>
        <taxon>Channichthyidae</taxon>
        <taxon>Chaenocephalus</taxon>
    </lineage>
</organism>
<comment type="caution">
    <text evidence="1">The sequence shown here is derived from an EMBL/GenBank/DDBJ whole genome shotgun (WGS) entry which is preliminary data.</text>
</comment>
<evidence type="ECO:0000313" key="1">
    <source>
        <dbReference type="EMBL" id="KAI4831634.1"/>
    </source>
</evidence>
<dbReference type="Proteomes" id="UP001057452">
    <property type="component" value="Chromosome 2"/>
</dbReference>
<protein>
    <submittedName>
        <fullName evidence="1">Uncharacterized protein</fullName>
    </submittedName>
</protein>